<keyword evidence="1" id="KW-0175">Coiled coil</keyword>
<dbReference type="GO" id="GO:0005524">
    <property type="term" value="F:ATP binding"/>
    <property type="evidence" value="ECO:0007669"/>
    <property type="project" value="InterPro"/>
</dbReference>
<evidence type="ECO:0000313" key="5">
    <source>
        <dbReference type="Proteomes" id="UP000034112"/>
    </source>
</evidence>
<dbReference type="InterPro" id="IPR056599">
    <property type="entry name" value="AAA_lid_fung"/>
</dbReference>
<proteinExistence type="predicted"/>
<feature type="region of interest" description="Disordered" evidence="2">
    <location>
        <begin position="1"/>
        <end position="44"/>
    </location>
</feature>
<dbReference type="Proteomes" id="UP000034112">
    <property type="component" value="Unassembled WGS sequence"/>
</dbReference>
<feature type="region of interest" description="Disordered" evidence="2">
    <location>
        <begin position="625"/>
        <end position="647"/>
    </location>
</feature>
<organism evidence="4 5">
    <name type="scientific">Trichoderma harzianum</name>
    <name type="common">Hypocrea lixii</name>
    <dbReference type="NCBI Taxonomy" id="5544"/>
    <lineage>
        <taxon>Eukaryota</taxon>
        <taxon>Fungi</taxon>
        <taxon>Dikarya</taxon>
        <taxon>Ascomycota</taxon>
        <taxon>Pezizomycotina</taxon>
        <taxon>Sordariomycetes</taxon>
        <taxon>Hypocreomycetidae</taxon>
        <taxon>Hypocreales</taxon>
        <taxon>Hypocreaceae</taxon>
        <taxon>Trichoderma</taxon>
    </lineage>
</organism>
<dbReference type="AlphaFoldDB" id="A0A0F9WW90"/>
<dbReference type="SMART" id="SM00382">
    <property type="entry name" value="AAA"/>
    <property type="match status" value="1"/>
</dbReference>
<dbReference type="Gene3D" id="3.40.50.300">
    <property type="entry name" value="P-loop containing nucleotide triphosphate hydrolases"/>
    <property type="match status" value="1"/>
</dbReference>
<feature type="compositionally biased region" description="Polar residues" evidence="2">
    <location>
        <begin position="294"/>
        <end position="305"/>
    </location>
</feature>
<dbReference type="EMBL" id="JOKZ01000746">
    <property type="protein sequence ID" value="KKO96749.1"/>
    <property type="molecule type" value="Genomic_DNA"/>
</dbReference>
<evidence type="ECO:0000256" key="2">
    <source>
        <dbReference type="SAM" id="MobiDB-lite"/>
    </source>
</evidence>
<sequence length="1079" mass="122736">MEGLPTLESIETDFPNPNGPSSHRDDSDNANTPRQEDSRPQTLQEEVNELRETLIQLSEQAKKDKIEQEELKKLLYKNRSTILEPIPIPVLPVDEDTLSSRRHRQRLYGGLNEDFVDYEDLRDHRRRMELVYRRELSYLDQEETLQSDHRMEILAWQEKEKKWTATLNRLERLLEEERARPCLQTSPRGPSPSPSHSTVSREPPPVEPEVETEQVIESLPKYSIPKLNRVEWKLFKAIPGVCDSEENEYKYHAIDILVGDPDISFESMDRIWEQILQKFRELESEFGEKEESADTTNAAVIQSSEQQDHDTDGISGDQEQDEREEKKEGKEMDYLASDRCQKVLFSDLWYLFKPGDEVIERSRRQAFRVLLVTGPMHKAMPPWCDFDASDSEGVPVVIKCVCIDFDGKQLGPVTKNFVIKSFNGEKLITSLEIYPLSFVKEDVGDNSSENGTKLFRQRLIERGRMFLEVAKVKHMHYNGYTIDTGDEVDSQVVIDFGEAFSKTDNNCQAPTFETLIGTSYRSSDGRGLCSEECCRNENILHDYYLDSRRFDDYIAGLIPQDRLTEPSVSILPRHIADTRAPERTIPENDLVIMSYRVFGYVLRSRKWAQLDLRFLSGVGAYKGEPFRDNDDRSKERKAAGDNAAGKSEEGTAFDQLVLPPGHKDMVKSLVAQHFRDKEAVTAQSDQTDLVRGKGKGLIILLHGAPGVGKTTTAEGVAELFKKPLFQITCGDLGTTASDVEKALETHFSLANRWGCILLLDEADVFLSARSPHDFKRNGLVAVFLRVLEYYAGVLFLTTNRIGDFDEAFASRIHISLHYPQLDLESTVKVFELNLDLISKRFKEKNRQIMIERDKIVKFAEESWQKQKKMRWNGRQIRNACQTALALAEFDAQGGNHETIIDKHAKVQLTLKHLETVGVAYRDFIRYLEDVYDRDSDLRAKVMRIRAREEKMKAKAMDPARVNRKKEEEANHDGNEWETDNGEMEVQNEGKGEAGAKTRADVPSTQAPGEVNGMPPQGYYPYQGMYPPPSATAPQYAPPGACGQVPPPGQYWNWGPYPGYGQPQGQPPGPAPGPTSTHSP</sequence>
<evidence type="ECO:0000259" key="3">
    <source>
        <dbReference type="SMART" id="SM00382"/>
    </source>
</evidence>
<dbReference type="InterPro" id="IPR003959">
    <property type="entry name" value="ATPase_AAA_core"/>
</dbReference>
<dbReference type="PANTHER" id="PTHR46411:SF2">
    <property type="entry name" value="AAA+ ATPASE DOMAIN-CONTAINING PROTEIN"/>
    <property type="match status" value="1"/>
</dbReference>
<dbReference type="Pfam" id="PF00004">
    <property type="entry name" value="AAA"/>
    <property type="match status" value="1"/>
</dbReference>
<dbReference type="GO" id="GO:0016887">
    <property type="term" value="F:ATP hydrolysis activity"/>
    <property type="evidence" value="ECO:0007669"/>
    <property type="project" value="InterPro"/>
</dbReference>
<feature type="compositionally biased region" description="Low complexity" evidence="2">
    <location>
        <begin position="1049"/>
        <end position="1063"/>
    </location>
</feature>
<dbReference type="OrthoDB" id="10042665at2759"/>
<gene>
    <name evidence="4" type="ORF">THAR02_11146</name>
</gene>
<dbReference type="Pfam" id="PF23232">
    <property type="entry name" value="AAA_lid_13"/>
    <property type="match status" value="1"/>
</dbReference>
<feature type="region of interest" description="Disordered" evidence="2">
    <location>
        <begin position="178"/>
        <end position="213"/>
    </location>
</feature>
<dbReference type="SUPFAM" id="SSF52540">
    <property type="entry name" value="P-loop containing nucleoside triphosphate hydrolases"/>
    <property type="match status" value="1"/>
</dbReference>
<feature type="compositionally biased region" description="Low complexity" evidence="2">
    <location>
        <begin position="1012"/>
        <end position="1024"/>
    </location>
</feature>
<dbReference type="InterPro" id="IPR003593">
    <property type="entry name" value="AAA+_ATPase"/>
</dbReference>
<dbReference type="CDD" id="cd19481">
    <property type="entry name" value="RecA-like_protease"/>
    <property type="match status" value="1"/>
</dbReference>
<feature type="compositionally biased region" description="Basic and acidic residues" evidence="2">
    <location>
        <begin position="625"/>
        <end position="639"/>
    </location>
</feature>
<dbReference type="InterPro" id="IPR054289">
    <property type="entry name" value="DUF7025"/>
</dbReference>
<dbReference type="InterPro" id="IPR027417">
    <property type="entry name" value="P-loop_NTPase"/>
</dbReference>
<accession>A0A0F9WW90</accession>
<feature type="domain" description="AAA+ ATPase" evidence="3">
    <location>
        <begin position="695"/>
        <end position="822"/>
    </location>
</feature>
<feature type="coiled-coil region" evidence="1">
    <location>
        <begin position="47"/>
        <end position="74"/>
    </location>
</feature>
<dbReference type="PANTHER" id="PTHR46411">
    <property type="entry name" value="FAMILY ATPASE, PUTATIVE-RELATED"/>
    <property type="match status" value="1"/>
</dbReference>
<feature type="region of interest" description="Disordered" evidence="2">
    <location>
        <begin position="952"/>
        <end position="1079"/>
    </location>
</feature>
<dbReference type="Pfam" id="PF22942">
    <property type="entry name" value="DUF7025"/>
    <property type="match status" value="1"/>
</dbReference>
<comment type="caution">
    <text evidence="4">The sequence shown here is derived from an EMBL/GenBank/DDBJ whole genome shotgun (WGS) entry which is preliminary data.</text>
</comment>
<name>A0A0F9WW90_TRIHA</name>
<feature type="region of interest" description="Disordered" evidence="2">
    <location>
        <begin position="286"/>
        <end position="331"/>
    </location>
</feature>
<reference evidence="5" key="1">
    <citation type="journal article" date="2015" name="Genome Announc.">
        <title>Draft whole-genome sequence of the biocontrol agent Trichoderma harzianum T6776.</title>
        <authorList>
            <person name="Baroncelli R."/>
            <person name="Piaggeschi G."/>
            <person name="Fiorini L."/>
            <person name="Bertolini E."/>
            <person name="Zapparata A."/>
            <person name="Pe M.E."/>
            <person name="Sarrocco S."/>
            <person name="Vannacci G."/>
        </authorList>
    </citation>
    <scope>NUCLEOTIDE SEQUENCE [LARGE SCALE GENOMIC DNA]</scope>
    <source>
        <strain evidence="5">T6776</strain>
    </source>
</reference>
<feature type="compositionally biased region" description="Basic and acidic residues" evidence="2">
    <location>
        <begin position="987"/>
        <end position="999"/>
    </location>
</feature>
<feature type="compositionally biased region" description="Basic and acidic residues" evidence="2">
    <location>
        <begin position="964"/>
        <end position="974"/>
    </location>
</feature>
<evidence type="ECO:0000256" key="1">
    <source>
        <dbReference type="SAM" id="Coils"/>
    </source>
</evidence>
<protein>
    <recommendedName>
        <fullName evidence="3">AAA+ ATPase domain-containing protein</fullName>
    </recommendedName>
</protein>
<evidence type="ECO:0000313" key="4">
    <source>
        <dbReference type="EMBL" id="KKO96749.1"/>
    </source>
</evidence>